<proteinExistence type="predicted"/>
<evidence type="ECO:0000313" key="2">
    <source>
        <dbReference type="Proteomes" id="UP001234297"/>
    </source>
</evidence>
<keyword evidence="2" id="KW-1185">Reference proteome</keyword>
<dbReference type="Proteomes" id="UP001234297">
    <property type="component" value="Chromosome 2"/>
</dbReference>
<dbReference type="EMBL" id="CM056810">
    <property type="protein sequence ID" value="KAJ8645527.1"/>
    <property type="molecule type" value="Genomic_DNA"/>
</dbReference>
<reference evidence="1 2" key="1">
    <citation type="journal article" date="2022" name="Hortic Res">
        <title>A haplotype resolved chromosomal level avocado genome allows analysis of novel avocado genes.</title>
        <authorList>
            <person name="Nath O."/>
            <person name="Fletcher S.J."/>
            <person name="Hayward A."/>
            <person name="Shaw L.M."/>
            <person name="Masouleh A.K."/>
            <person name="Furtado A."/>
            <person name="Henry R.J."/>
            <person name="Mitter N."/>
        </authorList>
    </citation>
    <scope>NUCLEOTIDE SEQUENCE [LARGE SCALE GENOMIC DNA]</scope>
    <source>
        <strain evidence="2">cv. Hass</strain>
    </source>
</reference>
<gene>
    <name evidence="1" type="ORF">MRB53_007275</name>
</gene>
<accession>A0ACC2MK45</accession>
<organism evidence="1 2">
    <name type="scientific">Persea americana</name>
    <name type="common">Avocado</name>
    <dbReference type="NCBI Taxonomy" id="3435"/>
    <lineage>
        <taxon>Eukaryota</taxon>
        <taxon>Viridiplantae</taxon>
        <taxon>Streptophyta</taxon>
        <taxon>Embryophyta</taxon>
        <taxon>Tracheophyta</taxon>
        <taxon>Spermatophyta</taxon>
        <taxon>Magnoliopsida</taxon>
        <taxon>Magnoliidae</taxon>
        <taxon>Laurales</taxon>
        <taxon>Lauraceae</taxon>
        <taxon>Persea</taxon>
    </lineage>
</organism>
<evidence type="ECO:0000313" key="1">
    <source>
        <dbReference type="EMBL" id="KAJ8645527.1"/>
    </source>
</evidence>
<name>A0ACC2MK45_PERAE</name>
<sequence>MQLIGWCHDQREFLFVCEFLPNGSLDMRLFNKKSTLAWPIRYETAIGLASALFYLHEDSEQSVVHGDIKSSNVMLDSDFNAKLGDLKLA</sequence>
<comment type="caution">
    <text evidence="1">The sequence shown here is derived from an EMBL/GenBank/DDBJ whole genome shotgun (WGS) entry which is preliminary data.</text>
</comment>
<protein>
    <submittedName>
        <fullName evidence="1">Uncharacterized protein</fullName>
    </submittedName>
</protein>